<dbReference type="GO" id="GO:0006635">
    <property type="term" value="P:fatty acid beta-oxidation"/>
    <property type="evidence" value="ECO:0007669"/>
    <property type="project" value="TreeGrafter"/>
</dbReference>
<dbReference type="EMBL" id="KM595283">
    <property type="protein sequence ID" value="AIZ50558.1"/>
    <property type="molecule type" value="Genomic_DNA"/>
</dbReference>
<evidence type="ECO:0000256" key="1">
    <source>
        <dbReference type="ARBA" id="ARBA00005254"/>
    </source>
</evidence>
<sequence>MDGRIKQSSEAAVLYEVVGEHIALVTINRPEARNAINPAVANELGAIIHQIENDDSIWVVVLTGAGDRAFCAGADLKAVSEGLLDQLFTPEGGFAGFVFAPRKKLWIGAINGFALAGGLEISLACDLLVASEKAVFGLPEVKRGLIALAGGVLRLPRALPRIIALEMIASGEPIDAARAYELGLVNKVVAPERCVEEAMALAVRICGNAPIAVRESLHIARQTFDLSEPELIDLCVEAGRRIVQTQDYREGPKAFVEKRTPNWVGR</sequence>
<keyword evidence="3" id="KW-0456">Lyase</keyword>
<keyword evidence="2" id="KW-0443">Lipid metabolism</keyword>
<dbReference type="InterPro" id="IPR018376">
    <property type="entry name" value="Enoyl-CoA_hyd/isom_CS"/>
</dbReference>
<reference evidence="5" key="1">
    <citation type="journal article" date="2015" name="Appl. Microbiol. Biotechnol.">
        <title>Metabolism of ?-valine via a CoA-dependent ammonia lyase pathway.</title>
        <authorList>
            <person name="Otzen M."/>
            <person name="Crismaru C.G."/>
            <person name="Postema C.P."/>
            <person name="Wijma H.J."/>
            <person name="Heberling M.M."/>
            <person name="Szymanski W."/>
            <person name="de Wildeman S."/>
            <person name="Janssen D.B."/>
        </authorList>
    </citation>
    <scope>NUCLEOTIDE SEQUENCE</scope>
    <source>
        <strain evidence="5">SBV1</strain>
    </source>
</reference>
<proteinExistence type="inferred from homology"/>
<dbReference type="PANTHER" id="PTHR11941:SF169">
    <property type="entry name" value="(7AS)-7A-METHYL-1,5-DIOXO-2,3,5,6,7,7A-HEXAHYDRO-1H-INDENE-CARBOXYL-COA HYDROLASE"/>
    <property type="match status" value="1"/>
</dbReference>
<evidence type="ECO:0000256" key="4">
    <source>
        <dbReference type="RuleBase" id="RU003707"/>
    </source>
</evidence>
<dbReference type="CDD" id="cd06558">
    <property type="entry name" value="crotonase-like"/>
    <property type="match status" value="1"/>
</dbReference>
<dbReference type="GO" id="GO:0016829">
    <property type="term" value="F:lyase activity"/>
    <property type="evidence" value="ECO:0007669"/>
    <property type="project" value="UniProtKB-KW"/>
</dbReference>
<evidence type="ECO:0000313" key="5">
    <source>
        <dbReference type="EMBL" id="AIZ50558.1"/>
    </source>
</evidence>
<dbReference type="AlphaFoldDB" id="A0A0C4USU5"/>
<evidence type="ECO:0000256" key="2">
    <source>
        <dbReference type="ARBA" id="ARBA00023098"/>
    </source>
</evidence>
<organism evidence="5">
    <name type="scientific">Pseudomonas sp. SBV1</name>
    <dbReference type="NCBI Taxonomy" id="1548194"/>
    <lineage>
        <taxon>Bacteria</taxon>
        <taxon>Pseudomonadati</taxon>
        <taxon>Pseudomonadota</taxon>
        <taxon>Gammaproteobacteria</taxon>
        <taxon>Pseudomonadales</taxon>
        <taxon>Pseudomonadaceae</taxon>
        <taxon>Pseudomonas</taxon>
    </lineage>
</organism>
<dbReference type="Pfam" id="PF00378">
    <property type="entry name" value="ECH_1"/>
    <property type="match status" value="1"/>
</dbReference>
<comment type="similarity">
    <text evidence="1 4">Belongs to the enoyl-CoA hydratase/isomerase family.</text>
</comment>
<dbReference type="FunFam" id="3.90.226.10:FF:000009">
    <property type="entry name" value="Carnitinyl-CoA dehydratase"/>
    <property type="match status" value="1"/>
</dbReference>
<dbReference type="InterPro" id="IPR014748">
    <property type="entry name" value="Enoyl-CoA_hydra_C"/>
</dbReference>
<evidence type="ECO:0000256" key="3">
    <source>
        <dbReference type="ARBA" id="ARBA00023239"/>
    </source>
</evidence>
<dbReference type="PROSITE" id="PS00166">
    <property type="entry name" value="ENOYL_COA_HYDRATASE"/>
    <property type="match status" value="1"/>
</dbReference>
<dbReference type="Gene3D" id="1.10.12.10">
    <property type="entry name" value="Lyase 2-enoyl-coa Hydratase, Chain A, domain 2"/>
    <property type="match status" value="1"/>
</dbReference>
<dbReference type="InterPro" id="IPR001753">
    <property type="entry name" value="Enoyl-CoA_hydra/iso"/>
</dbReference>
<dbReference type="Gene3D" id="3.90.226.10">
    <property type="entry name" value="2-enoyl-CoA Hydratase, Chain A, domain 1"/>
    <property type="match status" value="1"/>
</dbReference>
<dbReference type="PANTHER" id="PTHR11941">
    <property type="entry name" value="ENOYL-COA HYDRATASE-RELATED"/>
    <property type="match status" value="1"/>
</dbReference>
<name>A0A0C4USU5_9PSED</name>
<dbReference type="SUPFAM" id="SSF52096">
    <property type="entry name" value="ClpP/crotonase"/>
    <property type="match status" value="1"/>
</dbReference>
<dbReference type="InterPro" id="IPR029045">
    <property type="entry name" value="ClpP/crotonase-like_dom_sf"/>
</dbReference>
<accession>A0A0C4USU5</accession>
<protein>
    <submittedName>
        <fullName evidence="5">BvaB2</fullName>
    </submittedName>
</protein>
<gene>
    <name evidence="5" type="primary">bvaB2</name>
</gene>